<dbReference type="AlphaFoldDB" id="A0AAV3XWX0"/>
<dbReference type="Proteomes" id="UP000735302">
    <property type="component" value="Unassembled WGS sequence"/>
</dbReference>
<protein>
    <submittedName>
        <fullName evidence="2">Uncharacterized protein</fullName>
    </submittedName>
</protein>
<proteinExistence type="predicted"/>
<evidence type="ECO:0000313" key="2">
    <source>
        <dbReference type="EMBL" id="GFN79475.1"/>
    </source>
</evidence>
<name>A0AAV3XWX0_9GAST</name>
<dbReference type="EMBL" id="BLXT01000663">
    <property type="protein sequence ID" value="GFN79475.1"/>
    <property type="molecule type" value="Genomic_DNA"/>
</dbReference>
<keyword evidence="1" id="KW-0812">Transmembrane</keyword>
<sequence length="127" mass="14400">MNGKHCLTHLILPTLHFQTISSLGIYSLKRHLGSTEFDERDDQAAGMKKSWIDVNFSGKANILFPQVDRNASSAMETVMKNEQELYVCCVNLILVQIKLSILLFHITLRTSVIKPSRVRNITIMRGV</sequence>
<gene>
    <name evidence="2" type="ORF">PoB_000598100</name>
</gene>
<evidence type="ECO:0000256" key="1">
    <source>
        <dbReference type="SAM" id="Phobius"/>
    </source>
</evidence>
<organism evidence="2 3">
    <name type="scientific">Plakobranchus ocellatus</name>
    <dbReference type="NCBI Taxonomy" id="259542"/>
    <lineage>
        <taxon>Eukaryota</taxon>
        <taxon>Metazoa</taxon>
        <taxon>Spiralia</taxon>
        <taxon>Lophotrochozoa</taxon>
        <taxon>Mollusca</taxon>
        <taxon>Gastropoda</taxon>
        <taxon>Heterobranchia</taxon>
        <taxon>Euthyneura</taxon>
        <taxon>Panpulmonata</taxon>
        <taxon>Sacoglossa</taxon>
        <taxon>Placobranchoidea</taxon>
        <taxon>Plakobranchidae</taxon>
        <taxon>Plakobranchus</taxon>
    </lineage>
</organism>
<comment type="caution">
    <text evidence="2">The sequence shown here is derived from an EMBL/GenBank/DDBJ whole genome shotgun (WGS) entry which is preliminary data.</text>
</comment>
<keyword evidence="3" id="KW-1185">Reference proteome</keyword>
<accession>A0AAV3XWX0</accession>
<keyword evidence="1" id="KW-1133">Transmembrane helix</keyword>
<reference evidence="2 3" key="1">
    <citation type="journal article" date="2021" name="Elife">
        <title>Chloroplast acquisition without the gene transfer in kleptoplastic sea slugs, Plakobranchus ocellatus.</title>
        <authorList>
            <person name="Maeda T."/>
            <person name="Takahashi S."/>
            <person name="Yoshida T."/>
            <person name="Shimamura S."/>
            <person name="Takaki Y."/>
            <person name="Nagai Y."/>
            <person name="Toyoda A."/>
            <person name="Suzuki Y."/>
            <person name="Arimoto A."/>
            <person name="Ishii H."/>
            <person name="Satoh N."/>
            <person name="Nishiyama T."/>
            <person name="Hasebe M."/>
            <person name="Maruyama T."/>
            <person name="Minagawa J."/>
            <person name="Obokata J."/>
            <person name="Shigenobu S."/>
        </authorList>
    </citation>
    <scope>NUCLEOTIDE SEQUENCE [LARGE SCALE GENOMIC DNA]</scope>
</reference>
<evidence type="ECO:0000313" key="3">
    <source>
        <dbReference type="Proteomes" id="UP000735302"/>
    </source>
</evidence>
<feature type="transmembrane region" description="Helical" evidence="1">
    <location>
        <begin position="85"/>
        <end position="108"/>
    </location>
</feature>
<keyword evidence="1" id="KW-0472">Membrane</keyword>